<proteinExistence type="predicted"/>
<dbReference type="AlphaFoldDB" id="A0A7U8C776"/>
<dbReference type="InterPro" id="IPR011330">
    <property type="entry name" value="Glyco_hydro/deAcase_b/a-brl"/>
</dbReference>
<organism evidence="4 5">
    <name type="scientific">Neptuniibacter caesariensis</name>
    <dbReference type="NCBI Taxonomy" id="207954"/>
    <lineage>
        <taxon>Bacteria</taxon>
        <taxon>Pseudomonadati</taxon>
        <taxon>Pseudomonadota</taxon>
        <taxon>Gammaproteobacteria</taxon>
        <taxon>Oceanospirillales</taxon>
        <taxon>Oceanospirillaceae</taxon>
        <taxon>Neptuniibacter</taxon>
    </lineage>
</organism>
<dbReference type="CDD" id="cd10918">
    <property type="entry name" value="CE4_NodB_like_5s_6s"/>
    <property type="match status" value="1"/>
</dbReference>
<dbReference type="GO" id="GO:0005576">
    <property type="term" value="C:extracellular region"/>
    <property type="evidence" value="ECO:0007669"/>
    <property type="project" value="UniProtKB-SubCell"/>
</dbReference>
<keyword evidence="5" id="KW-1185">Reference proteome</keyword>
<comment type="subcellular location">
    <subcellularLocation>
        <location evidence="1">Secreted</location>
    </subcellularLocation>
</comment>
<reference evidence="4 5" key="1">
    <citation type="submission" date="2006-02" db="EMBL/GenBank/DDBJ databases">
        <authorList>
            <person name="Pinhassi J."/>
            <person name="Pedros-Alio C."/>
            <person name="Ferriera S."/>
            <person name="Johnson J."/>
            <person name="Kravitz S."/>
            <person name="Halpern A."/>
            <person name="Remington K."/>
            <person name="Beeson K."/>
            <person name="Tran B."/>
            <person name="Rogers Y.-H."/>
            <person name="Friedman R."/>
            <person name="Venter J.C."/>
        </authorList>
    </citation>
    <scope>NUCLEOTIDE SEQUENCE [LARGE SCALE GENOMIC DNA]</scope>
    <source>
        <strain evidence="4 5">MED92</strain>
    </source>
</reference>
<sequence>MSHKIPILMYHSITKVPKDSVMRSLHVPPKRFALQMRMLKVLGYKGLSMKDLHPYLTGEKVGKVVGLTFDDGYRNNLNDALPVLTKLGFSATCYLISNKLGQYNDWDEDKGIARNELMTENEVFSWLSAGMDIGAHSEHHVDLTTCAPEELTREIIGSKQTLETLFDYPVEHFCYPYGKYNKSVIEATRAAGFTTSTTMKRGRVIPIESPSLELPRIPVVHHTLPHLFLLKCLSNYEDKRG</sequence>
<accession>A0A7U8C776</accession>
<dbReference type="PROSITE" id="PS51677">
    <property type="entry name" value="NODB"/>
    <property type="match status" value="1"/>
</dbReference>
<dbReference type="RefSeq" id="WP_007021868.1">
    <property type="nucleotide sequence ID" value="NZ_CH724126.1"/>
</dbReference>
<protein>
    <recommendedName>
        <fullName evidence="3">NodB homology domain-containing protein</fullName>
    </recommendedName>
</protein>
<evidence type="ECO:0000256" key="1">
    <source>
        <dbReference type="ARBA" id="ARBA00004613"/>
    </source>
</evidence>
<dbReference type="Proteomes" id="UP000002171">
    <property type="component" value="Unassembled WGS sequence"/>
</dbReference>
<evidence type="ECO:0000256" key="2">
    <source>
        <dbReference type="ARBA" id="ARBA00022729"/>
    </source>
</evidence>
<evidence type="ECO:0000259" key="3">
    <source>
        <dbReference type="PROSITE" id="PS51677"/>
    </source>
</evidence>
<name>A0A7U8C776_NEPCE</name>
<feature type="domain" description="NodB homology" evidence="3">
    <location>
        <begin position="63"/>
        <end position="241"/>
    </location>
</feature>
<dbReference type="GO" id="GO:0005975">
    <property type="term" value="P:carbohydrate metabolic process"/>
    <property type="evidence" value="ECO:0007669"/>
    <property type="project" value="InterPro"/>
</dbReference>
<dbReference type="Pfam" id="PF01522">
    <property type="entry name" value="Polysacc_deac_1"/>
    <property type="match status" value="1"/>
</dbReference>
<comment type="caution">
    <text evidence="4">The sequence shown here is derived from an EMBL/GenBank/DDBJ whole genome shotgun (WGS) entry which is preliminary data.</text>
</comment>
<dbReference type="PANTHER" id="PTHR34216:SF3">
    <property type="entry name" value="POLY-BETA-1,6-N-ACETYL-D-GLUCOSAMINE N-DEACETYLASE"/>
    <property type="match status" value="1"/>
</dbReference>
<dbReference type="InterPro" id="IPR002509">
    <property type="entry name" value="NODB_dom"/>
</dbReference>
<keyword evidence="2" id="KW-0732">Signal</keyword>
<dbReference type="Gene3D" id="3.20.20.370">
    <property type="entry name" value="Glycoside hydrolase/deacetylase"/>
    <property type="match status" value="1"/>
</dbReference>
<dbReference type="InterPro" id="IPR051398">
    <property type="entry name" value="Polysacch_Deacetylase"/>
</dbReference>
<evidence type="ECO:0000313" key="4">
    <source>
        <dbReference type="EMBL" id="EAR62850.1"/>
    </source>
</evidence>
<dbReference type="OrthoDB" id="9814639at2"/>
<evidence type="ECO:0000313" key="5">
    <source>
        <dbReference type="Proteomes" id="UP000002171"/>
    </source>
</evidence>
<dbReference type="GO" id="GO:0016810">
    <property type="term" value="F:hydrolase activity, acting on carbon-nitrogen (but not peptide) bonds"/>
    <property type="evidence" value="ECO:0007669"/>
    <property type="project" value="InterPro"/>
</dbReference>
<dbReference type="SUPFAM" id="SSF88713">
    <property type="entry name" value="Glycoside hydrolase/deacetylase"/>
    <property type="match status" value="1"/>
</dbReference>
<gene>
    <name evidence="4" type="ORF">MED92_07021</name>
</gene>
<dbReference type="PANTHER" id="PTHR34216">
    <property type="match status" value="1"/>
</dbReference>
<dbReference type="EMBL" id="AAOW01000001">
    <property type="protein sequence ID" value="EAR62850.1"/>
    <property type="molecule type" value="Genomic_DNA"/>
</dbReference>